<dbReference type="Proteomes" id="UP000612585">
    <property type="component" value="Unassembled WGS sequence"/>
</dbReference>
<dbReference type="AlphaFoldDB" id="A0A8J4E9R6"/>
<dbReference type="EMBL" id="BOPG01000106">
    <property type="protein sequence ID" value="GIJ64017.1"/>
    <property type="molecule type" value="Genomic_DNA"/>
</dbReference>
<name>A0A8J4E9R6_9ACTN</name>
<dbReference type="RefSeq" id="WP_204011780.1">
    <property type="nucleotide sequence ID" value="NZ_BOPG01000106.1"/>
</dbReference>
<organism evidence="1 2">
    <name type="scientific">Virgisporangium aurantiacum</name>
    <dbReference type="NCBI Taxonomy" id="175570"/>
    <lineage>
        <taxon>Bacteria</taxon>
        <taxon>Bacillati</taxon>
        <taxon>Actinomycetota</taxon>
        <taxon>Actinomycetes</taxon>
        <taxon>Micromonosporales</taxon>
        <taxon>Micromonosporaceae</taxon>
        <taxon>Virgisporangium</taxon>
    </lineage>
</organism>
<evidence type="ECO:0000313" key="1">
    <source>
        <dbReference type="EMBL" id="GIJ64017.1"/>
    </source>
</evidence>
<keyword evidence="2" id="KW-1185">Reference proteome</keyword>
<sequence>MVSSSRADQVAVVVSVLAGIVGVGVWAGPPATGRTGQVRAIHTGEATAAVQRQYAELDGSRGDPAVTACLQMTADSLEPDNHHRHLEVGRRIESVYVWLDGADHALPERPDR</sequence>
<gene>
    <name evidence="1" type="ORF">Vau01_115330</name>
</gene>
<accession>A0A8J4E9R6</accession>
<protein>
    <submittedName>
        <fullName evidence="1">Uncharacterized protein</fullName>
    </submittedName>
</protein>
<comment type="caution">
    <text evidence="1">The sequence shown here is derived from an EMBL/GenBank/DDBJ whole genome shotgun (WGS) entry which is preliminary data.</text>
</comment>
<evidence type="ECO:0000313" key="2">
    <source>
        <dbReference type="Proteomes" id="UP000612585"/>
    </source>
</evidence>
<reference evidence="1" key="1">
    <citation type="submission" date="2021-01" db="EMBL/GenBank/DDBJ databases">
        <title>Whole genome shotgun sequence of Virgisporangium aurantiacum NBRC 16421.</title>
        <authorList>
            <person name="Komaki H."/>
            <person name="Tamura T."/>
        </authorList>
    </citation>
    <scope>NUCLEOTIDE SEQUENCE</scope>
    <source>
        <strain evidence="1">NBRC 16421</strain>
    </source>
</reference>
<proteinExistence type="predicted"/>